<reference evidence="1 2" key="1">
    <citation type="submission" date="2019-05" db="EMBL/GenBank/DDBJ databases">
        <title>Another draft genome of Portunus trituberculatus and its Hox gene families provides insights of decapod evolution.</title>
        <authorList>
            <person name="Jeong J.-H."/>
            <person name="Song I."/>
            <person name="Kim S."/>
            <person name="Choi T."/>
            <person name="Kim D."/>
            <person name="Ryu S."/>
            <person name="Kim W."/>
        </authorList>
    </citation>
    <scope>NUCLEOTIDE SEQUENCE [LARGE SCALE GENOMIC DNA]</scope>
    <source>
        <tissue evidence="1">Muscle</tissue>
    </source>
</reference>
<dbReference type="EMBL" id="VSRR010102472">
    <property type="protein sequence ID" value="MPC95494.1"/>
    <property type="molecule type" value="Genomic_DNA"/>
</dbReference>
<gene>
    <name evidence="1" type="ORF">E2C01_090709</name>
</gene>
<organism evidence="1 2">
    <name type="scientific">Portunus trituberculatus</name>
    <name type="common">Swimming crab</name>
    <name type="synonym">Neptunus trituberculatus</name>
    <dbReference type="NCBI Taxonomy" id="210409"/>
    <lineage>
        <taxon>Eukaryota</taxon>
        <taxon>Metazoa</taxon>
        <taxon>Ecdysozoa</taxon>
        <taxon>Arthropoda</taxon>
        <taxon>Crustacea</taxon>
        <taxon>Multicrustacea</taxon>
        <taxon>Malacostraca</taxon>
        <taxon>Eumalacostraca</taxon>
        <taxon>Eucarida</taxon>
        <taxon>Decapoda</taxon>
        <taxon>Pleocyemata</taxon>
        <taxon>Brachyura</taxon>
        <taxon>Eubrachyura</taxon>
        <taxon>Portunoidea</taxon>
        <taxon>Portunidae</taxon>
        <taxon>Portuninae</taxon>
        <taxon>Portunus</taxon>
    </lineage>
</organism>
<accession>A0A5B7JT52</accession>
<proteinExistence type="predicted"/>
<evidence type="ECO:0000313" key="2">
    <source>
        <dbReference type="Proteomes" id="UP000324222"/>
    </source>
</evidence>
<comment type="caution">
    <text evidence="1">The sequence shown here is derived from an EMBL/GenBank/DDBJ whole genome shotgun (WGS) entry which is preliminary data.</text>
</comment>
<name>A0A5B7JT52_PORTR</name>
<keyword evidence="2" id="KW-1185">Reference proteome</keyword>
<dbReference type="Proteomes" id="UP000324222">
    <property type="component" value="Unassembled WGS sequence"/>
</dbReference>
<dbReference type="AlphaFoldDB" id="A0A5B7JT52"/>
<sequence length="80" mass="8916">MRDTQGYCCPKHLTLTTNAVRQSLRRGHNKQLPHHPWNDNTAIQEKQALSTLPHPLLPPLTPLSLLLTLVVHNAVAPSLT</sequence>
<evidence type="ECO:0000313" key="1">
    <source>
        <dbReference type="EMBL" id="MPC95494.1"/>
    </source>
</evidence>
<protein>
    <submittedName>
        <fullName evidence="1">Uncharacterized protein</fullName>
    </submittedName>
</protein>